<dbReference type="SMART" id="SM00347">
    <property type="entry name" value="HTH_MARR"/>
    <property type="match status" value="1"/>
</dbReference>
<dbReference type="PROSITE" id="PS50995">
    <property type="entry name" value="HTH_MARR_2"/>
    <property type="match status" value="1"/>
</dbReference>
<dbReference type="Proteomes" id="UP001500711">
    <property type="component" value="Unassembled WGS sequence"/>
</dbReference>
<evidence type="ECO:0000313" key="2">
    <source>
        <dbReference type="EMBL" id="GAA3647292.1"/>
    </source>
</evidence>
<evidence type="ECO:0000259" key="1">
    <source>
        <dbReference type="PROSITE" id="PS50995"/>
    </source>
</evidence>
<proteinExistence type="predicted"/>
<accession>A0ABP7B2M4</accession>
<dbReference type="InterPro" id="IPR036390">
    <property type="entry name" value="WH_DNA-bd_sf"/>
</dbReference>
<dbReference type="InterPro" id="IPR036388">
    <property type="entry name" value="WH-like_DNA-bd_sf"/>
</dbReference>
<sequence length="162" mass="17724">MTDRVDELMDRWRAELPEALVASSELGKRVMVLSGLLGEATRATVTGFDLTGADFDVLAALRRSGKPYRLKANELSRSLLLSTGGTSNVVNRLVSRGLVEREPDQTDGRSTFVRLTPRGRSVAEEVVIANSKAHDEVLSAVPAELLENATAALRELFRHLPR</sequence>
<dbReference type="Pfam" id="PF12802">
    <property type="entry name" value="MarR_2"/>
    <property type="match status" value="1"/>
</dbReference>
<evidence type="ECO:0000313" key="3">
    <source>
        <dbReference type="Proteomes" id="UP001500711"/>
    </source>
</evidence>
<name>A0ABP7B2M4_9PSEU</name>
<dbReference type="PRINTS" id="PR00598">
    <property type="entry name" value="HTHMARR"/>
</dbReference>
<dbReference type="PANTHER" id="PTHR33164">
    <property type="entry name" value="TRANSCRIPTIONAL REGULATOR, MARR FAMILY"/>
    <property type="match status" value="1"/>
</dbReference>
<keyword evidence="3" id="KW-1185">Reference proteome</keyword>
<protein>
    <submittedName>
        <fullName evidence="2">MarR family winged helix-turn-helix transcriptional regulator</fullName>
    </submittedName>
</protein>
<dbReference type="InterPro" id="IPR039422">
    <property type="entry name" value="MarR/SlyA-like"/>
</dbReference>
<dbReference type="InterPro" id="IPR000835">
    <property type="entry name" value="HTH_MarR-typ"/>
</dbReference>
<feature type="domain" description="HTH marR-type" evidence="1">
    <location>
        <begin position="23"/>
        <end position="162"/>
    </location>
</feature>
<dbReference type="PANTHER" id="PTHR33164:SF104">
    <property type="entry name" value="TRANSCRIPTIONAL REGULATORY PROTEIN"/>
    <property type="match status" value="1"/>
</dbReference>
<dbReference type="RefSeq" id="WP_211337465.1">
    <property type="nucleotide sequence ID" value="NZ_BAABBE010000009.1"/>
</dbReference>
<organism evidence="2 3">
    <name type="scientific">Lentzea roselyniae</name>
    <dbReference type="NCBI Taxonomy" id="531940"/>
    <lineage>
        <taxon>Bacteria</taxon>
        <taxon>Bacillati</taxon>
        <taxon>Actinomycetota</taxon>
        <taxon>Actinomycetes</taxon>
        <taxon>Pseudonocardiales</taxon>
        <taxon>Pseudonocardiaceae</taxon>
        <taxon>Lentzea</taxon>
    </lineage>
</organism>
<dbReference type="Gene3D" id="1.10.10.10">
    <property type="entry name" value="Winged helix-like DNA-binding domain superfamily/Winged helix DNA-binding domain"/>
    <property type="match status" value="1"/>
</dbReference>
<reference evidence="3" key="1">
    <citation type="journal article" date="2019" name="Int. J. Syst. Evol. Microbiol.">
        <title>The Global Catalogue of Microorganisms (GCM) 10K type strain sequencing project: providing services to taxonomists for standard genome sequencing and annotation.</title>
        <authorList>
            <consortium name="The Broad Institute Genomics Platform"/>
            <consortium name="The Broad Institute Genome Sequencing Center for Infectious Disease"/>
            <person name="Wu L."/>
            <person name="Ma J."/>
        </authorList>
    </citation>
    <scope>NUCLEOTIDE SEQUENCE [LARGE SCALE GENOMIC DNA]</scope>
    <source>
        <strain evidence="3">JCM 17494</strain>
    </source>
</reference>
<dbReference type="EMBL" id="BAABBE010000009">
    <property type="protein sequence ID" value="GAA3647292.1"/>
    <property type="molecule type" value="Genomic_DNA"/>
</dbReference>
<dbReference type="SUPFAM" id="SSF46785">
    <property type="entry name" value="Winged helix' DNA-binding domain"/>
    <property type="match status" value="1"/>
</dbReference>
<comment type="caution">
    <text evidence="2">The sequence shown here is derived from an EMBL/GenBank/DDBJ whole genome shotgun (WGS) entry which is preliminary data.</text>
</comment>
<gene>
    <name evidence="2" type="ORF">GCM10022267_37370</name>
</gene>